<evidence type="ECO:0000256" key="4">
    <source>
        <dbReference type="ARBA" id="ARBA00022475"/>
    </source>
</evidence>
<keyword evidence="9 10" id="KW-0131">Cell cycle</keyword>
<dbReference type="PANTHER" id="PTHR47755">
    <property type="entry name" value="CELL DIVISION PROTEIN FTSX"/>
    <property type="match status" value="1"/>
</dbReference>
<evidence type="ECO:0000256" key="2">
    <source>
        <dbReference type="ARBA" id="ARBA00007379"/>
    </source>
</evidence>
<evidence type="ECO:0000256" key="8">
    <source>
        <dbReference type="ARBA" id="ARBA00023136"/>
    </source>
</evidence>
<sequence length="308" mass="33800">MFLKIVTIKDLIKDGAKNIFTNRLVSFVAITTVFISLTLFGLFYSAVSVINENVKNLEEQVEIIAFLNSDVDYTRMVELKEEIEKLPNVESVNYISSDEGLNDYKDSFKHDNDHEMQRILNEVVAEGENPIPASLAIKTSSISANEEIKEQILSNKEFYKVTDGNIVTEFLSKLNKYTKIIGSILLIILAVASTLLISNAIKVAVFVRKKEISIIKYIGATNNYVRLPFIIEGLLIGTIGALLSVGVISLVYSSLSPSIISTASTLMNGFTLPALGNLLVFLIPSSIIIGAGIGIVGSLVSLRKYLKV</sequence>
<evidence type="ECO:0000256" key="5">
    <source>
        <dbReference type="ARBA" id="ARBA00022618"/>
    </source>
</evidence>
<reference evidence="14 15" key="1">
    <citation type="submission" date="2019-10" db="EMBL/GenBank/DDBJ databases">
        <title>The Genome Sequence of Clostridium tarantellae Isolated from Fish Brain.</title>
        <authorList>
            <person name="Bano L."/>
            <person name="Kiel M."/>
            <person name="Sales G."/>
            <person name="Doxey A.C."/>
            <person name="Mansfield M.J."/>
            <person name="Schiavone M."/>
            <person name="Rossetto O."/>
            <person name="Pirazzini M."/>
            <person name="Dobrindt U."/>
            <person name="Montecucco C."/>
        </authorList>
    </citation>
    <scope>NUCLEOTIDE SEQUENCE [LARGE SCALE GENOMIC DNA]</scope>
    <source>
        <strain evidence="14 15">DSM 3997</strain>
    </source>
</reference>
<dbReference type="Pfam" id="PF02687">
    <property type="entry name" value="FtsX"/>
    <property type="match status" value="1"/>
</dbReference>
<evidence type="ECO:0000256" key="1">
    <source>
        <dbReference type="ARBA" id="ARBA00004651"/>
    </source>
</evidence>
<keyword evidence="6 11" id="KW-0812">Transmembrane</keyword>
<dbReference type="InterPro" id="IPR003838">
    <property type="entry name" value="ABC3_permease_C"/>
</dbReference>
<evidence type="ECO:0000313" key="14">
    <source>
        <dbReference type="EMBL" id="MPQ42702.1"/>
    </source>
</evidence>
<evidence type="ECO:0000256" key="9">
    <source>
        <dbReference type="ARBA" id="ARBA00023306"/>
    </source>
</evidence>
<name>A0A6I1MKI5_9CLOT</name>
<evidence type="ECO:0000256" key="11">
    <source>
        <dbReference type="SAM" id="Phobius"/>
    </source>
</evidence>
<keyword evidence="15" id="KW-1185">Reference proteome</keyword>
<keyword evidence="7 11" id="KW-1133">Transmembrane helix</keyword>
<feature type="transmembrane region" description="Helical" evidence="11">
    <location>
        <begin position="24"/>
        <end position="47"/>
    </location>
</feature>
<dbReference type="PIRSF" id="PIRSF003097">
    <property type="entry name" value="FtsX"/>
    <property type="match status" value="1"/>
</dbReference>
<evidence type="ECO:0000313" key="15">
    <source>
        <dbReference type="Proteomes" id="UP000430345"/>
    </source>
</evidence>
<dbReference type="GO" id="GO:0051301">
    <property type="term" value="P:cell division"/>
    <property type="evidence" value="ECO:0007669"/>
    <property type="project" value="UniProtKB-KW"/>
</dbReference>
<dbReference type="NCBIfam" id="NF038347">
    <property type="entry name" value="FtsX_Gpos"/>
    <property type="match status" value="1"/>
</dbReference>
<evidence type="ECO:0000256" key="10">
    <source>
        <dbReference type="PIRNR" id="PIRNR003097"/>
    </source>
</evidence>
<evidence type="ECO:0000259" key="12">
    <source>
        <dbReference type="Pfam" id="PF02687"/>
    </source>
</evidence>
<dbReference type="Proteomes" id="UP000430345">
    <property type="component" value="Unassembled WGS sequence"/>
</dbReference>
<evidence type="ECO:0000256" key="6">
    <source>
        <dbReference type="ARBA" id="ARBA00022692"/>
    </source>
</evidence>
<feature type="transmembrane region" description="Helical" evidence="11">
    <location>
        <begin position="227"/>
        <end position="255"/>
    </location>
</feature>
<dbReference type="OrthoDB" id="9812531at2"/>
<evidence type="ECO:0000256" key="7">
    <source>
        <dbReference type="ARBA" id="ARBA00022989"/>
    </source>
</evidence>
<feature type="domain" description="FtsX extracellular" evidence="13">
    <location>
        <begin position="61"/>
        <end position="160"/>
    </location>
</feature>
<feature type="domain" description="ABC3 transporter permease C-terminal" evidence="12">
    <location>
        <begin position="184"/>
        <end position="307"/>
    </location>
</feature>
<organism evidence="14 15">
    <name type="scientific">Clostridium tarantellae</name>
    <dbReference type="NCBI Taxonomy" id="39493"/>
    <lineage>
        <taxon>Bacteria</taxon>
        <taxon>Bacillati</taxon>
        <taxon>Bacillota</taxon>
        <taxon>Clostridia</taxon>
        <taxon>Eubacteriales</taxon>
        <taxon>Clostridiaceae</taxon>
        <taxon>Clostridium</taxon>
    </lineage>
</organism>
<proteinExistence type="inferred from homology"/>
<keyword evidence="4 10" id="KW-1003">Cell membrane</keyword>
<protein>
    <recommendedName>
        <fullName evidence="3 10">Cell division protein FtsX</fullName>
    </recommendedName>
</protein>
<feature type="transmembrane region" description="Helical" evidence="11">
    <location>
        <begin position="180"/>
        <end position="207"/>
    </location>
</feature>
<dbReference type="InterPro" id="IPR058204">
    <property type="entry name" value="FtsX_firmicutes-type"/>
</dbReference>
<dbReference type="Gene3D" id="3.30.70.3040">
    <property type="match status" value="1"/>
</dbReference>
<dbReference type="InterPro" id="IPR004513">
    <property type="entry name" value="FtsX"/>
</dbReference>
<dbReference type="InterPro" id="IPR040690">
    <property type="entry name" value="FtsX_ECD"/>
</dbReference>
<comment type="similarity">
    <text evidence="2 10">Belongs to the ABC-4 integral membrane protein family. FtsX subfamily.</text>
</comment>
<comment type="function">
    <text evidence="10">Part of the ABC transporter FtsEX involved in asymmetric cellular division facilitating the initiation of sporulation.</text>
</comment>
<dbReference type="PANTHER" id="PTHR47755:SF1">
    <property type="entry name" value="CELL DIVISION PROTEIN FTSX"/>
    <property type="match status" value="1"/>
</dbReference>
<dbReference type="GO" id="GO:0005886">
    <property type="term" value="C:plasma membrane"/>
    <property type="evidence" value="ECO:0007669"/>
    <property type="project" value="UniProtKB-SubCell"/>
</dbReference>
<dbReference type="AlphaFoldDB" id="A0A6I1MKI5"/>
<feature type="transmembrane region" description="Helical" evidence="11">
    <location>
        <begin position="275"/>
        <end position="302"/>
    </location>
</feature>
<dbReference type="Pfam" id="PF18075">
    <property type="entry name" value="FtsX_ECD"/>
    <property type="match status" value="1"/>
</dbReference>
<accession>A0A6I1MKI5</accession>
<gene>
    <name evidence="14" type="ORF">GBZ86_02905</name>
</gene>
<keyword evidence="8 10" id="KW-0472">Membrane</keyword>
<comment type="subcellular location">
    <subcellularLocation>
        <location evidence="1">Cell membrane</location>
        <topology evidence="1">Multi-pass membrane protein</topology>
    </subcellularLocation>
</comment>
<dbReference type="EMBL" id="WHJC01000018">
    <property type="protein sequence ID" value="MPQ42702.1"/>
    <property type="molecule type" value="Genomic_DNA"/>
</dbReference>
<evidence type="ECO:0000259" key="13">
    <source>
        <dbReference type="Pfam" id="PF18075"/>
    </source>
</evidence>
<evidence type="ECO:0000256" key="3">
    <source>
        <dbReference type="ARBA" id="ARBA00021907"/>
    </source>
</evidence>
<comment type="caution">
    <text evidence="14">The sequence shown here is derived from an EMBL/GenBank/DDBJ whole genome shotgun (WGS) entry which is preliminary data.</text>
</comment>
<keyword evidence="5 10" id="KW-0132">Cell division</keyword>